<evidence type="ECO:0000313" key="1">
    <source>
        <dbReference type="EnsemblMetazoa" id="AATE011310-PA.1"/>
    </source>
</evidence>
<dbReference type="Pfam" id="PF15994">
    <property type="entry name" value="DUF4770"/>
    <property type="match status" value="1"/>
</dbReference>
<dbReference type="InterPro" id="IPR031936">
    <property type="entry name" value="DUF4771"/>
</dbReference>
<name>A0A182J4Q4_ANOAO</name>
<dbReference type="AlphaFoldDB" id="A0A182J4Q4"/>
<organism evidence="1">
    <name type="scientific">Anopheles atroparvus</name>
    <name type="common">European mosquito</name>
    <dbReference type="NCBI Taxonomy" id="41427"/>
    <lineage>
        <taxon>Eukaryota</taxon>
        <taxon>Metazoa</taxon>
        <taxon>Ecdysozoa</taxon>
        <taxon>Arthropoda</taxon>
        <taxon>Hexapoda</taxon>
        <taxon>Insecta</taxon>
        <taxon>Pterygota</taxon>
        <taxon>Neoptera</taxon>
        <taxon>Endopterygota</taxon>
        <taxon>Diptera</taxon>
        <taxon>Nematocera</taxon>
        <taxon>Culicoidea</taxon>
        <taxon>Culicidae</taxon>
        <taxon>Anophelinae</taxon>
        <taxon>Anopheles</taxon>
    </lineage>
</organism>
<dbReference type="InterPro" id="IPR031935">
    <property type="entry name" value="DUF4770"/>
</dbReference>
<dbReference type="Pfam" id="PF15995">
    <property type="entry name" value="DUF4771"/>
    <property type="match status" value="1"/>
</dbReference>
<sequence length="738" mass="86019">LALNYKKSIKFYFESHFSGFEPIMSQDQTNQKKKAFFSGIPKRKSTYGKDDPFVRKYESSVKSYQNYMEGLYLVLKEKERNMLKILRKRSSPMWFQELTDEQCSICDQILDAIGDDLDERTFHRSKGLLRKLGIFPLCQDRITRTALMLCNRNDISFLWLLLELYYIRRPGRTGTTELEAGYSINERLLLSSIAHLDMMTTLRGLDKILPPRKRLNSDKVENKKTGKALSSKESPLISSPYKKPFVVKKTGYTVPLKMHPHRDEFLGRYSRYRDPEYIVRNEESRWFANCSGSGRNLFSCKGYISVSQDATESETETESLHSAEAIVKALLDENIRKMIDRVECCKMLCPKHHTLDEGCTNLLWSLQRNTPVREALMGSVRSQCARWKEEELRSDGKRQVENLLSRLVDEAVSLAILEPAGNCPDCWQRFDMQQKLRLGQKCVCSTSEDRATIRATSMEETKQQYFKFSKIDSSHPYQFHYGNIFEDDEERQKEQLACPIKSAIRRTLLVENDTENVDVDHAIDNFMRSTWHEELKNQRERLVEEQNKLKQMQPQETDLLSKDYIETKDATVLQKILKSALRRLAEHPMYILATFPEVDKLPILIAWIRDRYGVPIGPSERAAALLESKLFWDTLIPRATAVRWPTRKDTGLKSTINWNYKKKLEAKAGKLMCTFQRRFKNVQVQEGRLWWTSMVPYHAGADRFRQTFSAYFPNCEPSIVPAFRTRGVHTHTQSYSDD</sequence>
<accession>A0A182J4Q4</accession>
<dbReference type="VEuPathDB" id="VectorBase:AATE011310"/>
<proteinExistence type="predicted"/>
<evidence type="ECO:0008006" key="2">
    <source>
        <dbReference type="Google" id="ProtNLM"/>
    </source>
</evidence>
<dbReference type="PANTHER" id="PTHR41967">
    <property type="entry name" value="FI19406P1-RELATED"/>
    <property type="match status" value="1"/>
</dbReference>
<reference evidence="1" key="1">
    <citation type="submission" date="2022-08" db="UniProtKB">
        <authorList>
            <consortium name="EnsemblMetazoa"/>
        </authorList>
    </citation>
    <scope>IDENTIFICATION</scope>
    <source>
        <strain evidence="1">EBRO</strain>
    </source>
</reference>
<dbReference type="EnsemblMetazoa" id="AATE011310-RA">
    <property type="protein sequence ID" value="AATE011310-PA.1"/>
    <property type="gene ID" value="AATE011310"/>
</dbReference>
<protein>
    <recommendedName>
        <fullName evidence="2">DUF4770 domain-containing protein</fullName>
    </recommendedName>
</protein>
<dbReference type="PANTHER" id="PTHR41967:SF6">
    <property type="entry name" value="FI19406P1-RELATED"/>
    <property type="match status" value="1"/>
</dbReference>